<dbReference type="EMBL" id="CAJVCH010540655">
    <property type="protein sequence ID" value="CAG7826656.1"/>
    <property type="molecule type" value="Genomic_DNA"/>
</dbReference>
<dbReference type="AlphaFoldDB" id="A0A8J2L5K1"/>
<proteinExistence type="predicted"/>
<comment type="caution">
    <text evidence="2">The sequence shown here is derived from an EMBL/GenBank/DDBJ whole genome shotgun (WGS) entry which is preliminary data.</text>
</comment>
<feature type="region of interest" description="Disordered" evidence="1">
    <location>
        <begin position="14"/>
        <end position="42"/>
    </location>
</feature>
<evidence type="ECO:0000256" key="1">
    <source>
        <dbReference type="SAM" id="MobiDB-lite"/>
    </source>
</evidence>
<evidence type="ECO:0000313" key="2">
    <source>
        <dbReference type="EMBL" id="CAG7826656.1"/>
    </source>
</evidence>
<name>A0A8J2L5K1_9HEXA</name>
<feature type="compositionally biased region" description="Basic and acidic residues" evidence="1">
    <location>
        <begin position="16"/>
        <end position="26"/>
    </location>
</feature>
<accession>A0A8J2L5K1</accession>
<gene>
    <name evidence="2" type="ORF">AFUS01_LOCUS36700</name>
</gene>
<protein>
    <submittedName>
        <fullName evidence="2">Uncharacterized protein</fullName>
    </submittedName>
</protein>
<dbReference type="Proteomes" id="UP000708208">
    <property type="component" value="Unassembled WGS sequence"/>
</dbReference>
<organism evidence="2 3">
    <name type="scientific">Allacma fusca</name>
    <dbReference type="NCBI Taxonomy" id="39272"/>
    <lineage>
        <taxon>Eukaryota</taxon>
        <taxon>Metazoa</taxon>
        <taxon>Ecdysozoa</taxon>
        <taxon>Arthropoda</taxon>
        <taxon>Hexapoda</taxon>
        <taxon>Collembola</taxon>
        <taxon>Symphypleona</taxon>
        <taxon>Sminthuridae</taxon>
        <taxon>Allacma</taxon>
    </lineage>
</organism>
<evidence type="ECO:0000313" key="3">
    <source>
        <dbReference type="Proteomes" id="UP000708208"/>
    </source>
</evidence>
<sequence length="87" mass="9864">MLLVGPQEAKWSVEGTNRDKMTRNWSKDVLPSRGRNPSPPRPMVLDVSGVPDDDEWIFHNLYHLVSRSSLACTTANKYKGDDQQVHS</sequence>
<keyword evidence="3" id="KW-1185">Reference proteome</keyword>
<reference evidence="2" key="1">
    <citation type="submission" date="2021-06" db="EMBL/GenBank/DDBJ databases">
        <authorList>
            <person name="Hodson N. C."/>
            <person name="Mongue J. A."/>
            <person name="Jaron S. K."/>
        </authorList>
    </citation>
    <scope>NUCLEOTIDE SEQUENCE</scope>
</reference>